<reference evidence="4" key="2">
    <citation type="submission" date="2016-05" db="EMBL/GenBank/DDBJ databases">
        <authorList>
            <person name="Lavstsen T."/>
            <person name="Jespersen J.S."/>
        </authorList>
    </citation>
    <scope>NUCLEOTIDE SEQUENCE [LARGE SCALE GENOMIC DNA]</scope>
</reference>
<name>A0A1A8W9C8_PLAMA</name>
<dbReference type="SUPFAM" id="SSF48371">
    <property type="entry name" value="ARM repeat"/>
    <property type="match status" value="1"/>
</dbReference>
<dbReference type="InterPro" id="IPR011989">
    <property type="entry name" value="ARM-like"/>
</dbReference>
<dbReference type="KEGG" id="pmal:PMUG01_13038700"/>
<reference evidence="6" key="1">
    <citation type="submission" date="2016-05" db="EMBL/GenBank/DDBJ databases">
        <authorList>
            <person name="Naeem Raeece"/>
        </authorList>
    </citation>
    <scope>NUCLEOTIDE SEQUENCE [LARGE SCALE GENOMIC DNA]</scope>
</reference>
<dbReference type="InterPro" id="IPR016024">
    <property type="entry name" value="ARM-type_fold"/>
</dbReference>
<dbReference type="GeneID" id="39871100"/>
<keyword evidence="2" id="KW-0963">Cytoplasm</keyword>
<dbReference type="SMART" id="SM00028">
    <property type="entry name" value="TPR"/>
    <property type="match status" value="3"/>
</dbReference>
<dbReference type="AlphaFoldDB" id="A0A1A8W9C8"/>
<sequence length="1230" mass="143947">MDVFNLQNVDAEKIEEIKKEGNALFRNKQYKEALSVYRNVISLLCNGSFDLYKIKNVVKFFQEQCVNKINGIKSTEEMGKEANKDLSGVENVKSLFIKVCHNISLCYYFLEDFKRCIEYCSYINDIDKDHFKSYHTMGLCYEKIGDYKKCITYFDRCKAVLTEDKSNDNGSTSNKNEINRINEKLKMIVKLAENNKNDHTTNIDTLKGVLLDENSSEEKKIKMLYSICNHKFYILLKENIFKLLYDMLHRSSSTIRIEKTCLYVIYKLISKLETENSKIDKDKMENGKNTKICINKLDDLKFQYYYDVDFVKMLISFNEVFDITWIHNYINNKIKIIEKTLKFSKEDQHVYKSTIDMVVYIINIIKYVHVINNDTILKIINLYYLNSDNYEIASSGLNALIFLCKKKKSFIQRSIDKKKKKEKKTNGTQKNEANGSEPKKNKTNESEPENKEMDFLQILEKNHNININNTIVDLHFSHCSKYPVCVNSEIKKIIQNVISMYDNSSDDVEYALILLLTLLYDKNRPSEKDTEMNDLIYESVNTYFQTDEICVEWFICVKCLFLVDKNIVLNYLIGKTEYMFQILTFINNSIGRKSKKILSIYIDVLLLLLNISELRFMLNDYIDLYINILKTLNYDENFLKLLIGSFKLYMHNNDFKKEIGKNMDLFSYAKEMLKSFLLNYDMQLDDLNASGDNISPAKSYLTNDKREYPEERDKNNVATGERSSRARFVKEEVQENTVSKLKKSSYSNPVDSAIIIEKAEKSQKNCELVDNKKKGKGNYNIRYDEAMLKDLIEMLFYLSLHIEFKKQLLEEKNNYILFFLIKVGDDINKKKLDNTYKYMYCNTINNLILTRTDEKMRRRAINKTNLSNFDNEQIEALEQFYDKLPNAARPKTDPLYDYGDDETSNELISLLLYNEKYQKNFIEKDILSFASKCRYKNGTLINTIYNFINSNFFTTNIAESICDIISKFVKNTNNIGIVLVNNGLKTLLLASKHITNKKNCTLALSEIFIYTNPKLIHFYEAYDSLPLLIEQLNDDEELLVFKSLMAITNILTIDENIAIKAMQLHLWNKCFDILSSENDCLRSASLECICNLCSQSNVHQYVYEKYQKLVKKNEDNDKEINFVDIQILFAFSMEYENYKAVFASTGALGMLSSDLRLPFFLIRTKSCNLIFSSFEKTDDQNILLRILTFFNNVILCEQIPTDIVKKIKDIVREKNGLNEENSQIANLILQ</sequence>
<proteinExistence type="predicted"/>
<dbReference type="InterPro" id="IPR011990">
    <property type="entry name" value="TPR-like_helical_dom_sf"/>
</dbReference>
<feature type="compositionally biased region" description="Basic and acidic residues" evidence="3">
    <location>
        <begin position="703"/>
        <end position="715"/>
    </location>
</feature>
<organism evidence="4 6">
    <name type="scientific">Plasmodium malariae</name>
    <dbReference type="NCBI Taxonomy" id="5858"/>
    <lineage>
        <taxon>Eukaryota</taxon>
        <taxon>Sar</taxon>
        <taxon>Alveolata</taxon>
        <taxon>Apicomplexa</taxon>
        <taxon>Aconoidasida</taxon>
        <taxon>Haemosporida</taxon>
        <taxon>Plasmodiidae</taxon>
        <taxon>Plasmodium</taxon>
        <taxon>Plasmodium (Plasmodium)</taxon>
    </lineage>
</organism>
<evidence type="ECO:0000256" key="1">
    <source>
        <dbReference type="ARBA" id="ARBA00004496"/>
    </source>
</evidence>
<dbReference type="Gene3D" id="1.25.10.10">
    <property type="entry name" value="Leucine-rich Repeat Variant"/>
    <property type="match status" value="1"/>
</dbReference>
<dbReference type="Pfam" id="PF13181">
    <property type="entry name" value="TPR_8"/>
    <property type="match status" value="1"/>
</dbReference>
<evidence type="ECO:0000313" key="4">
    <source>
        <dbReference type="EMBL" id="SBS89630.1"/>
    </source>
</evidence>
<gene>
    <name evidence="5" type="primary">PmUG01_13038700</name>
    <name evidence="4" type="ORF">PMALA_026770</name>
    <name evidence="5" type="ORF">PMUG01_13038700</name>
</gene>
<dbReference type="Proteomes" id="UP000219813">
    <property type="component" value="Chromosome 13"/>
</dbReference>
<dbReference type="EMBL" id="LT594634">
    <property type="protein sequence ID" value="SCP02740.1"/>
    <property type="molecule type" value="Genomic_DNA"/>
</dbReference>
<keyword evidence="7" id="KW-1185">Reference proteome</keyword>
<feature type="compositionally biased region" description="Basic and acidic residues" evidence="3">
    <location>
        <begin position="437"/>
        <end position="450"/>
    </location>
</feature>
<evidence type="ECO:0000313" key="6">
    <source>
        <dbReference type="Proteomes" id="UP000078597"/>
    </source>
</evidence>
<reference evidence="5 7" key="3">
    <citation type="submission" date="2016-06" db="EMBL/GenBank/DDBJ databases">
        <authorList>
            <consortium name="Pathogen Informatics"/>
        </authorList>
    </citation>
    <scope>NUCLEOTIDE SEQUENCE [LARGE SCALE GENOMIC DNA]</scope>
</reference>
<dbReference type="GO" id="GO:0005737">
    <property type="term" value="C:cytoplasm"/>
    <property type="evidence" value="ECO:0007669"/>
    <property type="project" value="UniProtKB-SubCell"/>
</dbReference>
<feature type="region of interest" description="Disordered" evidence="3">
    <location>
        <begin position="698"/>
        <end position="723"/>
    </location>
</feature>
<dbReference type="RefSeq" id="XP_028863772.1">
    <property type="nucleotide sequence ID" value="XM_029007376.1"/>
</dbReference>
<dbReference type="PANTHER" id="PTHR45994:SF1">
    <property type="entry name" value="FI21225P1"/>
    <property type="match status" value="1"/>
</dbReference>
<feature type="region of interest" description="Disordered" evidence="3">
    <location>
        <begin position="415"/>
        <end position="450"/>
    </location>
</feature>
<dbReference type="PANTHER" id="PTHR45994">
    <property type="entry name" value="FI21225P1"/>
    <property type="match status" value="1"/>
</dbReference>
<evidence type="ECO:0000313" key="5">
    <source>
        <dbReference type="EMBL" id="SCP02740.1"/>
    </source>
</evidence>
<dbReference type="GO" id="GO:0051879">
    <property type="term" value="F:Hsp90 protein binding"/>
    <property type="evidence" value="ECO:0007669"/>
    <property type="project" value="TreeGrafter"/>
</dbReference>
<dbReference type="SUPFAM" id="SSF48452">
    <property type="entry name" value="TPR-like"/>
    <property type="match status" value="1"/>
</dbReference>
<comment type="subcellular location">
    <subcellularLocation>
        <location evidence="1">Cytoplasm</location>
    </subcellularLocation>
</comment>
<dbReference type="EMBL" id="FLQW01001439">
    <property type="protein sequence ID" value="SBS89630.1"/>
    <property type="molecule type" value="Genomic_DNA"/>
</dbReference>
<dbReference type="Gene3D" id="1.25.40.10">
    <property type="entry name" value="Tetratricopeptide repeat domain"/>
    <property type="match status" value="1"/>
</dbReference>
<dbReference type="OMA" id="NDLIYEC"/>
<evidence type="ECO:0000256" key="2">
    <source>
        <dbReference type="ARBA" id="ARBA00022490"/>
    </source>
</evidence>
<evidence type="ECO:0000313" key="7">
    <source>
        <dbReference type="Proteomes" id="UP000219813"/>
    </source>
</evidence>
<dbReference type="VEuPathDB" id="PlasmoDB:PmUG01_13038700"/>
<accession>A0A1A8W9C8</accession>
<dbReference type="Proteomes" id="UP000078597">
    <property type="component" value="Unassembled WGS sequence"/>
</dbReference>
<dbReference type="InterPro" id="IPR019734">
    <property type="entry name" value="TPR_rpt"/>
</dbReference>
<dbReference type="OrthoDB" id="433738at2759"/>
<protein>
    <submittedName>
        <fullName evidence="5">Tetratricopeptide repeat family protein, putative</fullName>
    </submittedName>
</protein>
<evidence type="ECO:0000256" key="3">
    <source>
        <dbReference type="SAM" id="MobiDB-lite"/>
    </source>
</evidence>